<feature type="domain" description="OmpR/PhoB-type" evidence="11">
    <location>
        <begin position="133"/>
        <end position="232"/>
    </location>
</feature>
<feature type="modified residue" description="4-aspartylphosphate" evidence="8">
    <location>
        <position position="59"/>
    </location>
</feature>
<dbReference type="InterPro" id="IPR016032">
    <property type="entry name" value="Sig_transdc_resp-reg_C-effctor"/>
</dbReference>
<evidence type="ECO:0000256" key="2">
    <source>
        <dbReference type="ARBA" id="ARBA00022490"/>
    </source>
</evidence>
<keyword evidence="3 8" id="KW-0597">Phosphoprotein</keyword>
<dbReference type="SUPFAM" id="SSF52172">
    <property type="entry name" value="CheY-like"/>
    <property type="match status" value="1"/>
</dbReference>
<evidence type="ECO:0000256" key="4">
    <source>
        <dbReference type="ARBA" id="ARBA00023012"/>
    </source>
</evidence>
<dbReference type="InterPro" id="IPR011006">
    <property type="entry name" value="CheY-like_superfamily"/>
</dbReference>
<evidence type="ECO:0000256" key="3">
    <source>
        <dbReference type="ARBA" id="ARBA00022553"/>
    </source>
</evidence>
<dbReference type="InterPro" id="IPR001789">
    <property type="entry name" value="Sig_transdc_resp-reg_receiver"/>
</dbReference>
<evidence type="ECO:0000256" key="9">
    <source>
        <dbReference type="PROSITE-ProRule" id="PRU01091"/>
    </source>
</evidence>
<sequence length="235" mass="26192">MATPPATTTRILAVEDDRLLAAHLHQHLRKRGFEVTLWDGAPGTDAPQQWQGFDLILMDILLSGSNGLQLLGQLRQRFTVPVILMSALGAEQDRIIGFSQGADDYLPKPFSMGEMDVRIDAVLRRVAYERSAPASAEDGQLRRCDDGVQDMCLGAARAGFTPVEFRLMETLLSHPEEVLSKTFLYQRVLHRPYSLQDRVLDLHVSHVRRKLAAVGFDGRVETVWGKGYVLKAAQA</sequence>
<evidence type="ECO:0000256" key="1">
    <source>
        <dbReference type="ARBA" id="ARBA00004496"/>
    </source>
</evidence>
<dbReference type="InterPro" id="IPR001867">
    <property type="entry name" value="OmpR/PhoB-type_DNA-bd"/>
</dbReference>
<evidence type="ECO:0000259" key="10">
    <source>
        <dbReference type="PROSITE" id="PS50110"/>
    </source>
</evidence>
<evidence type="ECO:0000256" key="8">
    <source>
        <dbReference type="PROSITE-ProRule" id="PRU00169"/>
    </source>
</evidence>
<dbReference type="GO" id="GO:0000156">
    <property type="term" value="F:phosphorelay response regulator activity"/>
    <property type="evidence" value="ECO:0007669"/>
    <property type="project" value="TreeGrafter"/>
</dbReference>
<keyword evidence="13" id="KW-1185">Reference proteome</keyword>
<dbReference type="GO" id="GO:0005829">
    <property type="term" value="C:cytosol"/>
    <property type="evidence" value="ECO:0007669"/>
    <property type="project" value="TreeGrafter"/>
</dbReference>
<feature type="DNA-binding region" description="OmpR/PhoB-type" evidence="9">
    <location>
        <begin position="133"/>
        <end position="232"/>
    </location>
</feature>
<comment type="subcellular location">
    <subcellularLocation>
        <location evidence="1">Cytoplasm</location>
    </subcellularLocation>
</comment>
<protein>
    <submittedName>
        <fullName evidence="12">Response regulator transcription factor</fullName>
    </submittedName>
</protein>
<evidence type="ECO:0000313" key="12">
    <source>
        <dbReference type="EMBL" id="QKZ07657.1"/>
    </source>
</evidence>
<dbReference type="AlphaFoldDB" id="A0A7D5DBU7"/>
<dbReference type="GO" id="GO:0032993">
    <property type="term" value="C:protein-DNA complex"/>
    <property type="evidence" value="ECO:0007669"/>
    <property type="project" value="TreeGrafter"/>
</dbReference>
<dbReference type="InterPro" id="IPR039420">
    <property type="entry name" value="WalR-like"/>
</dbReference>
<name>A0A7D5DBU7_9PSED</name>
<dbReference type="CDD" id="cd00383">
    <property type="entry name" value="trans_reg_C"/>
    <property type="match status" value="1"/>
</dbReference>
<dbReference type="PROSITE" id="PS51755">
    <property type="entry name" value="OMPR_PHOB"/>
    <property type="match status" value="1"/>
</dbReference>
<reference evidence="12 13" key="1">
    <citation type="submission" date="2020-06" db="EMBL/GenBank/DDBJ databases">
        <title>Pseudomonas eucalypticola sp. nov., an endophyte of Eucalyptus dunnii leaves with biocontrol ability of eucalyptus leaf blight.</title>
        <authorList>
            <person name="Liu Y."/>
            <person name="Song Z."/>
            <person name="Zeng H."/>
            <person name="Lu M."/>
            <person name="Wang X."/>
            <person name="Lian X."/>
            <person name="Zhang Q."/>
        </authorList>
    </citation>
    <scope>NUCLEOTIDE SEQUENCE [LARGE SCALE GENOMIC DNA]</scope>
    <source>
        <strain evidence="12 13">NP-1</strain>
    </source>
</reference>
<organism evidence="12 13">
    <name type="scientific">Pseudomonas eucalypticola</name>
    <dbReference type="NCBI Taxonomy" id="2599595"/>
    <lineage>
        <taxon>Bacteria</taxon>
        <taxon>Pseudomonadati</taxon>
        <taxon>Pseudomonadota</taxon>
        <taxon>Gammaproteobacteria</taxon>
        <taxon>Pseudomonadales</taxon>
        <taxon>Pseudomonadaceae</taxon>
        <taxon>Pseudomonas</taxon>
    </lineage>
</organism>
<dbReference type="InterPro" id="IPR036388">
    <property type="entry name" value="WH-like_DNA-bd_sf"/>
</dbReference>
<dbReference type="EMBL" id="CP056030">
    <property type="protein sequence ID" value="QKZ07657.1"/>
    <property type="molecule type" value="Genomic_DNA"/>
</dbReference>
<evidence type="ECO:0000313" key="13">
    <source>
        <dbReference type="Proteomes" id="UP000509568"/>
    </source>
</evidence>
<dbReference type="Gene3D" id="3.40.50.2300">
    <property type="match status" value="1"/>
</dbReference>
<dbReference type="KEGG" id="pez:HWQ56_10875"/>
<gene>
    <name evidence="12" type="ORF">HWQ56_10875</name>
</gene>
<dbReference type="Pfam" id="PF00072">
    <property type="entry name" value="Response_reg"/>
    <property type="match status" value="1"/>
</dbReference>
<evidence type="ECO:0000256" key="5">
    <source>
        <dbReference type="ARBA" id="ARBA00023015"/>
    </source>
</evidence>
<keyword evidence="4" id="KW-0902">Two-component regulatory system</keyword>
<keyword evidence="2" id="KW-0963">Cytoplasm</keyword>
<keyword evidence="6 9" id="KW-0238">DNA-binding</keyword>
<dbReference type="SUPFAM" id="SSF46894">
    <property type="entry name" value="C-terminal effector domain of the bipartite response regulators"/>
    <property type="match status" value="1"/>
</dbReference>
<evidence type="ECO:0000256" key="6">
    <source>
        <dbReference type="ARBA" id="ARBA00023125"/>
    </source>
</evidence>
<dbReference type="Pfam" id="PF00486">
    <property type="entry name" value="Trans_reg_C"/>
    <property type="match status" value="1"/>
</dbReference>
<accession>A0A7D5DBU7</accession>
<dbReference type="SMART" id="SM00448">
    <property type="entry name" value="REC"/>
    <property type="match status" value="1"/>
</dbReference>
<dbReference type="Gene3D" id="6.10.250.690">
    <property type="match status" value="1"/>
</dbReference>
<dbReference type="RefSeq" id="WP_176572382.1">
    <property type="nucleotide sequence ID" value="NZ_CP056030.1"/>
</dbReference>
<dbReference type="PROSITE" id="PS50110">
    <property type="entry name" value="RESPONSE_REGULATORY"/>
    <property type="match status" value="1"/>
</dbReference>
<keyword evidence="7" id="KW-0804">Transcription</keyword>
<dbReference type="GO" id="GO:0000976">
    <property type="term" value="F:transcription cis-regulatory region binding"/>
    <property type="evidence" value="ECO:0007669"/>
    <property type="project" value="TreeGrafter"/>
</dbReference>
<keyword evidence="5" id="KW-0805">Transcription regulation</keyword>
<evidence type="ECO:0000259" key="11">
    <source>
        <dbReference type="PROSITE" id="PS51755"/>
    </source>
</evidence>
<dbReference type="SMART" id="SM00862">
    <property type="entry name" value="Trans_reg_C"/>
    <property type="match status" value="1"/>
</dbReference>
<feature type="domain" description="Response regulatory" evidence="10">
    <location>
        <begin position="10"/>
        <end position="123"/>
    </location>
</feature>
<dbReference type="Gene3D" id="1.10.10.10">
    <property type="entry name" value="Winged helix-like DNA-binding domain superfamily/Winged helix DNA-binding domain"/>
    <property type="match status" value="1"/>
</dbReference>
<dbReference type="PANTHER" id="PTHR48111">
    <property type="entry name" value="REGULATOR OF RPOS"/>
    <property type="match status" value="1"/>
</dbReference>
<evidence type="ECO:0000256" key="7">
    <source>
        <dbReference type="ARBA" id="ARBA00023163"/>
    </source>
</evidence>
<dbReference type="PANTHER" id="PTHR48111:SF39">
    <property type="entry name" value="TRANSCRIPTIONAL REGULATORY PROTEIN CPXR"/>
    <property type="match status" value="1"/>
</dbReference>
<proteinExistence type="predicted"/>
<dbReference type="Proteomes" id="UP000509568">
    <property type="component" value="Chromosome"/>
</dbReference>
<dbReference type="GO" id="GO:0006355">
    <property type="term" value="P:regulation of DNA-templated transcription"/>
    <property type="evidence" value="ECO:0007669"/>
    <property type="project" value="InterPro"/>
</dbReference>